<dbReference type="InterPro" id="IPR029055">
    <property type="entry name" value="Ntn_hydrolases_N"/>
</dbReference>
<dbReference type="Gene3D" id="1.10.246.230">
    <property type="match status" value="1"/>
</dbReference>
<dbReference type="Pfam" id="PF01019">
    <property type="entry name" value="G_glu_transpept"/>
    <property type="match status" value="1"/>
</dbReference>
<sequence length="543" mass="59528">MEFNHMEYRYPSRREAIFAKNGMVCTSQPLAAQAGLDILKQGGNAVDAAVATAAAMTVLEPTSNGIGGDAFALVWLERKKELLGLNASGKTPRLINADKVRKSGCKEMPVRGWLPVMVPGAPSAWAEMTEKYGCLTLEENLEPAIRYAKEGYPVTPVIAGLWNAAFELFGKIRREEQDTDWLEPWFHHFAPEGHAPKAGEIWKSGDMEETLKKIAGTGARDFYIGELACKIDEFSRRTGGYLRKEDLEGYWCEWVKPIHIGYRDYEVWEIPPNGDGIIALMALNILKNFEFESDGRESAETCHRQLEAMKLAFADGTRYVADTKSMTVTAAELLSGSYGRMRSRLIGKTAGTPNAGDPRSGGTIYLCTADREGNMVSFIQSNFNGFGSGVVVPGTGISLQNRGCAFTLDGKSENCLGPEKKAFHTIIPGFLTKGGEAVGPFGVMGAFMQPQGHVQVLMNMIDFKLNPQEALDAPRWQWIKDKKVQVEPLFPKELAKQLSARGHEVEAVESAVSFGRGEMILKDKNGVYCGAAEPRAGGHVAAW</sequence>
<evidence type="ECO:0000313" key="1">
    <source>
        <dbReference type="EMBL" id="MCK0086174.1"/>
    </source>
</evidence>
<dbReference type="Proteomes" id="UP001203136">
    <property type="component" value="Unassembled WGS sequence"/>
</dbReference>
<dbReference type="EMBL" id="JAINVB010000001">
    <property type="protein sequence ID" value="MCK0086174.1"/>
    <property type="molecule type" value="Genomic_DNA"/>
</dbReference>
<comment type="caution">
    <text evidence="1">The sequence shown here is derived from an EMBL/GenBank/DDBJ whole genome shotgun (WGS) entry which is preliminary data.</text>
</comment>
<dbReference type="AlphaFoldDB" id="A0AAW5F3T3"/>
<dbReference type="RefSeq" id="WP_004461894.1">
    <property type="nucleotide sequence ID" value="NZ_JADNHH010000005.1"/>
</dbReference>
<accession>A0AAW5F3T3</accession>
<gene>
    <name evidence="1" type="ORF">K5I21_09880</name>
</gene>
<reference evidence="1" key="1">
    <citation type="journal article" date="2022" name="Cell Host Microbe">
        <title>Colonization of the live biotherapeutic product VE303 and modulation of the microbiota and metabolites in healthy volunteers.</title>
        <authorList>
            <person name="Dsouza M."/>
            <person name="Menon R."/>
            <person name="Crossette E."/>
            <person name="Bhattarai S.K."/>
            <person name="Schneider J."/>
            <person name="Kim Y.G."/>
            <person name="Reddy S."/>
            <person name="Caballero S."/>
            <person name="Felix C."/>
            <person name="Cornacchione L."/>
            <person name="Hendrickson J."/>
            <person name="Watson A.R."/>
            <person name="Minot S.S."/>
            <person name="Greenfield N."/>
            <person name="Schopf L."/>
            <person name="Szabady R."/>
            <person name="Patarroyo J."/>
            <person name="Smith W."/>
            <person name="Harrison P."/>
            <person name="Kuijper E.J."/>
            <person name="Kelly C.P."/>
            <person name="Olle B."/>
            <person name="Bobilev D."/>
            <person name="Silber J.L."/>
            <person name="Bucci V."/>
            <person name="Roberts B."/>
            <person name="Faith J."/>
            <person name="Norman J.M."/>
        </authorList>
    </citation>
    <scope>NUCLEOTIDE SEQUENCE</scope>
    <source>
        <strain evidence="1">VE303-04</strain>
    </source>
</reference>
<name>A0AAW5F3T3_CLOSY</name>
<dbReference type="PANTHER" id="PTHR43881:SF1">
    <property type="entry name" value="GAMMA-GLUTAMYLTRANSPEPTIDASE (AFU_ORTHOLOGUE AFUA_4G13580)"/>
    <property type="match status" value="1"/>
</dbReference>
<dbReference type="Gene3D" id="3.60.20.40">
    <property type="match status" value="1"/>
</dbReference>
<dbReference type="PRINTS" id="PR01210">
    <property type="entry name" value="GGTRANSPTASE"/>
</dbReference>
<dbReference type="PANTHER" id="PTHR43881">
    <property type="entry name" value="GAMMA-GLUTAMYLTRANSPEPTIDASE (AFU_ORTHOLOGUE AFUA_4G13580)"/>
    <property type="match status" value="1"/>
</dbReference>
<evidence type="ECO:0000313" key="2">
    <source>
        <dbReference type="Proteomes" id="UP001203136"/>
    </source>
</evidence>
<dbReference type="InterPro" id="IPR052896">
    <property type="entry name" value="GGT-like_enzyme"/>
</dbReference>
<proteinExistence type="predicted"/>
<dbReference type="InterPro" id="IPR043137">
    <property type="entry name" value="GGT_ssub_C"/>
</dbReference>
<organism evidence="1 2">
    <name type="scientific">Clostridium symbiosum</name>
    <name type="common">Bacteroides symbiosus</name>
    <dbReference type="NCBI Taxonomy" id="1512"/>
    <lineage>
        <taxon>Bacteria</taxon>
        <taxon>Bacillati</taxon>
        <taxon>Bacillota</taxon>
        <taxon>Clostridia</taxon>
        <taxon>Lachnospirales</taxon>
        <taxon>Lachnospiraceae</taxon>
        <taxon>Otoolea</taxon>
    </lineage>
</organism>
<protein>
    <submittedName>
        <fullName evidence="1">Gamma-glutamyltransferase family protein</fullName>
    </submittedName>
</protein>
<dbReference type="SUPFAM" id="SSF56235">
    <property type="entry name" value="N-terminal nucleophile aminohydrolases (Ntn hydrolases)"/>
    <property type="match status" value="1"/>
</dbReference>